<dbReference type="PANTHER" id="PTHR42650">
    <property type="entry name" value="TAIL-ANCHORED PROTEIN INSERTION RECEPTOR WRB"/>
    <property type="match status" value="1"/>
</dbReference>
<keyword evidence="5" id="KW-0256">Endoplasmic reticulum</keyword>
<evidence type="ECO:0000256" key="1">
    <source>
        <dbReference type="ARBA" id="ARBA00004477"/>
    </source>
</evidence>
<evidence type="ECO:0000256" key="4">
    <source>
        <dbReference type="ARBA" id="ARBA00022692"/>
    </source>
</evidence>
<comment type="caution">
    <text evidence="11">The sequence shown here is derived from an EMBL/GenBank/DDBJ whole genome shotgun (WGS) entry which is preliminary data.</text>
</comment>
<dbReference type="InterPro" id="IPR029012">
    <property type="entry name" value="Helix_hairpin_bin_sf"/>
</dbReference>
<feature type="transmembrane region" description="Helical" evidence="10">
    <location>
        <begin position="78"/>
        <end position="103"/>
    </location>
</feature>
<dbReference type="Proteomes" id="UP000292052">
    <property type="component" value="Unassembled WGS sequence"/>
</dbReference>
<dbReference type="EMBL" id="QDEB01127578">
    <property type="protein sequence ID" value="RZB39529.1"/>
    <property type="molecule type" value="Genomic_DNA"/>
</dbReference>
<evidence type="ECO:0000256" key="8">
    <source>
        <dbReference type="ARBA" id="ARBA00032437"/>
    </source>
</evidence>
<comment type="subcellular location">
    <subcellularLocation>
        <location evidence="1">Endoplasmic reticulum membrane</location>
        <topology evidence="1">Multi-pass membrane protein</topology>
    </subcellularLocation>
</comment>
<protein>
    <recommendedName>
        <fullName evidence="3">Guided entry of tail-anchored proteins factor 1</fullName>
    </recommendedName>
    <alternativeName>
        <fullName evidence="8">Tail-anchored protein insertion receptor WRB</fullName>
    </alternativeName>
    <alternativeName>
        <fullName evidence="9">Tryptophan-rich basic protein</fullName>
    </alternativeName>
</protein>
<evidence type="ECO:0000256" key="2">
    <source>
        <dbReference type="ARBA" id="ARBA00010799"/>
    </source>
</evidence>
<evidence type="ECO:0000256" key="6">
    <source>
        <dbReference type="ARBA" id="ARBA00022989"/>
    </source>
</evidence>
<evidence type="ECO:0000256" key="9">
    <source>
        <dbReference type="ARBA" id="ARBA00033006"/>
    </source>
</evidence>
<evidence type="ECO:0000256" key="5">
    <source>
        <dbReference type="ARBA" id="ARBA00022824"/>
    </source>
</evidence>
<keyword evidence="6 10" id="KW-1133">Transmembrane helix</keyword>
<dbReference type="GO" id="GO:0071816">
    <property type="term" value="P:tail-anchored membrane protein insertion into ER membrane"/>
    <property type="evidence" value="ECO:0007669"/>
    <property type="project" value="InterPro"/>
</dbReference>
<dbReference type="GO" id="GO:0043529">
    <property type="term" value="C:GET complex"/>
    <property type="evidence" value="ECO:0007669"/>
    <property type="project" value="TreeGrafter"/>
</dbReference>
<organism evidence="11 12">
    <name type="scientific">Asbolus verrucosus</name>
    <name type="common">Desert ironclad beetle</name>
    <dbReference type="NCBI Taxonomy" id="1661398"/>
    <lineage>
        <taxon>Eukaryota</taxon>
        <taxon>Metazoa</taxon>
        <taxon>Ecdysozoa</taxon>
        <taxon>Arthropoda</taxon>
        <taxon>Hexapoda</taxon>
        <taxon>Insecta</taxon>
        <taxon>Pterygota</taxon>
        <taxon>Neoptera</taxon>
        <taxon>Endopterygota</taxon>
        <taxon>Coleoptera</taxon>
        <taxon>Polyphaga</taxon>
        <taxon>Cucujiformia</taxon>
        <taxon>Tenebrionidae</taxon>
        <taxon>Pimeliinae</taxon>
        <taxon>Asbolus</taxon>
    </lineage>
</organism>
<dbReference type="OrthoDB" id="69461at2759"/>
<dbReference type="GO" id="GO:0005789">
    <property type="term" value="C:endoplasmic reticulum membrane"/>
    <property type="evidence" value="ECO:0007669"/>
    <property type="project" value="UniProtKB-SubCell"/>
</dbReference>
<comment type="similarity">
    <text evidence="2">Belongs to the WRB/GET1 family.</text>
</comment>
<dbReference type="AlphaFoldDB" id="A0A482V8S1"/>
<sequence length="149" mass="17173">MMVHTSPACDVDLQILKWLNKQTGKEKDLMSLKIALKNEQSSINMVDQFAKYSKIQRKINSIDEELQQINGKKPTRNFLVQLGFTYGVKSVLVLVLIVLSIYYRYTPVFYLGDKVNLVPFTSLICYPNDVNYVSFYFWVMCSAAVARLL</sequence>
<dbReference type="STRING" id="1661398.A0A482V8S1"/>
<accession>A0A482V8S1</accession>
<gene>
    <name evidence="11" type="ORF">BDFB_001263</name>
</gene>
<proteinExistence type="inferred from homology"/>
<dbReference type="InterPro" id="IPR028945">
    <property type="entry name" value="Get1"/>
</dbReference>
<evidence type="ECO:0000313" key="12">
    <source>
        <dbReference type="Proteomes" id="UP000292052"/>
    </source>
</evidence>
<evidence type="ECO:0000313" key="11">
    <source>
        <dbReference type="EMBL" id="RZB39529.1"/>
    </source>
</evidence>
<dbReference type="Pfam" id="PF04420">
    <property type="entry name" value="CHD5"/>
    <property type="match status" value="1"/>
</dbReference>
<evidence type="ECO:0000256" key="7">
    <source>
        <dbReference type="ARBA" id="ARBA00023136"/>
    </source>
</evidence>
<keyword evidence="12" id="KW-1185">Reference proteome</keyword>
<dbReference type="GO" id="GO:0043495">
    <property type="term" value="F:protein-membrane adaptor activity"/>
    <property type="evidence" value="ECO:0007669"/>
    <property type="project" value="TreeGrafter"/>
</dbReference>
<evidence type="ECO:0000256" key="3">
    <source>
        <dbReference type="ARBA" id="ARBA00017951"/>
    </source>
</evidence>
<dbReference type="PANTHER" id="PTHR42650:SF1">
    <property type="entry name" value="GUIDED ENTRY OF TAIL-ANCHORED PROTEINS FACTOR 1"/>
    <property type="match status" value="1"/>
</dbReference>
<dbReference type="Gene3D" id="1.10.287.660">
    <property type="entry name" value="Helix hairpin bin"/>
    <property type="match status" value="1"/>
</dbReference>
<evidence type="ECO:0000256" key="10">
    <source>
        <dbReference type="SAM" id="Phobius"/>
    </source>
</evidence>
<reference evidence="11 12" key="1">
    <citation type="submission" date="2017-03" db="EMBL/GenBank/DDBJ databases">
        <title>Genome of the blue death feigning beetle - Asbolus verrucosus.</title>
        <authorList>
            <person name="Rider S.D."/>
        </authorList>
    </citation>
    <scope>NUCLEOTIDE SEQUENCE [LARGE SCALE GENOMIC DNA]</scope>
    <source>
        <strain evidence="11">Butters</strain>
        <tissue evidence="11">Head and leg muscle</tissue>
    </source>
</reference>
<name>A0A482V8S1_ASBVE</name>
<keyword evidence="4 10" id="KW-0812">Transmembrane</keyword>
<keyword evidence="7 10" id="KW-0472">Membrane</keyword>